<name>A0A9J6CS34_POLVA</name>
<reference evidence="7" key="1">
    <citation type="submission" date="2021-03" db="EMBL/GenBank/DDBJ databases">
        <title>Chromosome level genome of the anhydrobiotic midge Polypedilum vanderplanki.</title>
        <authorList>
            <person name="Yoshida Y."/>
            <person name="Kikawada T."/>
            <person name="Gusev O."/>
        </authorList>
    </citation>
    <scope>NUCLEOTIDE SEQUENCE</scope>
    <source>
        <strain evidence="7">NIAS01</strain>
        <tissue evidence="7">Whole body or cell culture</tissue>
    </source>
</reference>
<comment type="function">
    <text evidence="6">Gustatory receptor which mediates acceptance or avoidance behavior, depending on its substrates.</text>
</comment>
<keyword evidence="2 6" id="KW-1003">Cell membrane</keyword>
<dbReference type="GO" id="GO:0050909">
    <property type="term" value="P:sensory perception of taste"/>
    <property type="evidence" value="ECO:0007669"/>
    <property type="project" value="InterPro"/>
</dbReference>
<keyword evidence="6" id="KW-0675">Receptor</keyword>
<keyword evidence="3 6" id="KW-0812">Transmembrane</keyword>
<feature type="transmembrane region" description="Helical" evidence="6">
    <location>
        <begin position="43"/>
        <end position="60"/>
    </location>
</feature>
<feature type="transmembrane region" description="Helical" evidence="6">
    <location>
        <begin position="80"/>
        <end position="99"/>
    </location>
</feature>
<feature type="transmembrane region" description="Helical" evidence="6">
    <location>
        <begin position="136"/>
        <end position="158"/>
    </location>
</feature>
<accession>A0A9J6CS34</accession>
<evidence type="ECO:0000256" key="1">
    <source>
        <dbReference type="ARBA" id="ARBA00004651"/>
    </source>
</evidence>
<protein>
    <recommendedName>
        <fullName evidence="6">Gustatory receptor</fullName>
    </recommendedName>
</protein>
<feature type="transmembrane region" description="Helical" evidence="6">
    <location>
        <begin position="241"/>
        <end position="265"/>
    </location>
</feature>
<dbReference type="GO" id="GO:0005886">
    <property type="term" value="C:plasma membrane"/>
    <property type="evidence" value="ECO:0007669"/>
    <property type="project" value="UniProtKB-SubCell"/>
</dbReference>
<keyword evidence="5 6" id="KW-0472">Membrane</keyword>
<evidence type="ECO:0000256" key="4">
    <source>
        <dbReference type="ARBA" id="ARBA00022989"/>
    </source>
</evidence>
<dbReference type="AlphaFoldDB" id="A0A9J6CS34"/>
<feature type="transmembrane region" description="Helical" evidence="6">
    <location>
        <begin position="349"/>
        <end position="374"/>
    </location>
</feature>
<keyword evidence="4 6" id="KW-1133">Transmembrane helix</keyword>
<feature type="transmembrane region" description="Helical" evidence="6">
    <location>
        <begin position="170"/>
        <end position="193"/>
    </location>
</feature>
<dbReference type="Pfam" id="PF08395">
    <property type="entry name" value="7tm_7"/>
    <property type="match status" value="1"/>
</dbReference>
<evidence type="ECO:0000256" key="2">
    <source>
        <dbReference type="ARBA" id="ARBA00022475"/>
    </source>
</evidence>
<comment type="caution">
    <text evidence="7">The sequence shown here is derived from an EMBL/GenBank/DDBJ whole genome shotgun (WGS) entry which is preliminary data.</text>
</comment>
<feature type="transmembrane region" description="Helical" evidence="6">
    <location>
        <begin position="277"/>
        <end position="303"/>
    </location>
</feature>
<keyword evidence="8" id="KW-1185">Reference proteome</keyword>
<evidence type="ECO:0000313" key="7">
    <source>
        <dbReference type="EMBL" id="KAG5685017.1"/>
    </source>
</evidence>
<dbReference type="InterPro" id="IPR013604">
    <property type="entry name" value="7TM_chemorcpt"/>
</dbReference>
<organism evidence="7 8">
    <name type="scientific">Polypedilum vanderplanki</name>
    <name type="common">Sleeping chironomid midge</name>
    <dbReference type="NCBI Taxonomy" id="319348"/>
    <lineage>
        <taxon>Eukaryota</taxon>
        <taxon>Metazoa</taxon>
        <taxon>Ecdysozoa</taxon>
        <taxon>Arthropoda</taxon>
        <taxon>Hexapoda</taxon>
        <taxon>Insecta</taxon>
        <taxon>Pterygota</taxon>
        <taxon>Neoptera</taxon>
        <taxon>Endopterygota</taxon>
        <taxon>Diptera</taxon>
        <taxon>Nematocera</taxon>
        <taxon>Chironomoidea</taxon>
        <taxon>Chironomidae</taxon>
        <taxon>Chironominae</taxon>
        <taxon>Polypedilum</taxon>
        <taxon>Polypedilum</taxon>
    </lineage>
</organism>
<sequence length="383" mass="45272">MAENIFDVMHFCSKFSKILNFNFVTFEKFQKNKYRARTTFCDVLRLIIGILLSSIMLIIVSERALELSSRSIIFEISTFMFTRIVVLNVIFVMLQIFFYRHEYFNILNNIQKIDKKLMLIGVTRNYNKDRLTCNKYLTIVEILIVIDMTFGYIIVRILNVRYNTMPLDDPFFLITMGIPMSYNVLFLIIVYNLHDRLKLIAENFEISKFKNLHKCFIRNKIELTMIMLDKISDTIMSINKFYTFNTMIILLKFTIINTMSTFLAYDVFVHNLGLDDIILAIGGYSYSLILGISCILIFFYTCFISKLFDKSFIQILDLKMKIRDEKICKQTFLALLQAQNYQKEISCGLFVLCWPQLFAMIVTIFNYIVVMVQFDKMILNNKF</sequence>
<proteinExistence type="inferred from homology"/>
<keyword evidence="6" id="KW-0807">Transducer</keyword>
<comment type="subcellular location">
    <subcellularLocation>
        <location evidence="1 6">Cell membrane</location>
        <topology evidence="1 6">Multi-pass membrane protein</topology>
    </subcellularLocation>
</comment>
<dbReference type="EMBL" id="JADBJN010000001">
    <property type="protein sequence ID" value="KAG5685017.1"/>
    <property type="molecule type" value="Genomic_DNA"/>
</dbReference>
<comment type="similarity">
    <text evidence="6">Belongs to the insect chemoreceptor superfamily. Gustatory receptor (GR) family.</text>
</comment>
<evidence type="ECO:0000313" key="8">
    <source>
        <dbReference type="Proteomes" id="UP001107558"/>
    </source>
</evidence>
<gene>
    <name evidence="7" type="ORF">PVAND_014220</name>
</gene>
<evidence type="ECO:0000256" key="6">
    <source>
        <dbReference type="RuleBase" id="RU363108"/>
    </source>
</evidence>
<dbReference type="Proteomes" id="UP001107558">
    <property type="component" value="Chromosome 1"/>
</dbReference>
<dbReference type="GO" id="GO:0007165">
    <property type="term" value="P:signal transduction"/>
    <property type="evidence" value="ECO:0007669"/>
    <property type="project" value="UniProtKB-KW"/>
</dbReference>
<evidence type="ECO:0000256" key="5">
    <source>
        <dbReference type="ARBA" id="ARBA00023136"/>
    </source>
</evidence>
<evidence type="ECO:0000256" key="3">
    <source>
        <dbReference type="ARBA" id="ARBA00022692"/>
    </source>
</evidence>